<dbReference type="SMART" id="SM00413">
    <property type="entry name" value="ETS"/>
    <property type="match status" value="1"/>
</dbReference>
<dbReference type="PROSITE" id="PS51433">
    <property type="entry name" value="PNT"/>
    <property type="match status" value="1"/>
</dbReference>
<dbReference type="GO" id="GO:0000981">
    <property type="term" value="F:DNA-binding transcription factor activity, RNA polymerase II-specific"/>
    <property type="evidence" value="ECO:0007669"/>
    <property type="project" value="TreeGrafter"/>
</dbReference>
<dbReference type="PANTHER" id="PTHR11849">
    <property type="entry name" value="ETS"/>
    <property type="match status" value="1"/>
</dbReference>
<evidence type="ECO:0000256" key="1">
    <source>
        <dbReference type="ARBA" id="ARBA00005562"/>
    </source>
</evidence>
<dbReference type="InterPro" id="IPR046328">
    <property type="entry name" value="ETS_fam"/>
</dbReference>
<dbReference type="PROSITE" id="PS50061">
    <property type="entry name" value="ETS_DOMAIN_3"/>
    <property type="match status" value="1"/>
</dbReference>
<dbReference type="SUPFAM" id="SSF47769">
    <property type="entry name" value="SAM/Pointed domain"/>
    <property type="match status" value="1"/>
</dbReference>
<dbReference type="AlphaFoldDB" id="A0A812BQZ5"/>
<sequence length="359" mass="41577">MSCQITDFPAIDQYLQLSQSHTDIYSECLRTSPYISSSPMNIKNEDPFLANESYEKMLPPMIPISYQNVDSVPDSNSNYLAEHSPELLDLDDMKPDILHDFIHSSNSTDHYNTDPRNWSETDVKKWVLTKLNNYGVSLDTVCWNAINGIGLCSYSKEELMTNLCNSTAAEIIYSELKKLKNEFQILDCPTNFDYNYFPLQNTIIPTQKPETFYAIKDYLKRTSSSTEQYSTKFNSDSNDSLSSVSISPPPITENKTSFNHAETKITRHKQNIHLWQFLKELLREADKHNNCIRWLSNKDGIFKIEDSAHVARLWGQRKNRPAMNYDKLSRSLRQYYKKGIIKKTIASKRLVYQFGACYL</sequence>
<keyword evidence="3" id="KW-0539">Nucleus</keyword>
<dbReference type="GO" id="GO:0005634">
    <property type="term" value="C:nucleus"/>
    <property type="evidence" value="ECO:0007669"/>
    <property type="project" value="UniProtKB-SubCell"/>
</dbReference>
<comment type="caution">
    <text evidence="6">The sequence shown here is derived from an EMBL/GenBank/DDBJ whole genome shotgun (WGS) entry which is preliminary data.</text>
</comment>
<keyword evidence="2 3" id="KW-0238">DNA-binding</keyword>
<dbReference type="SMART" id="SM00251">
    <property type="entry name" value="SAM_PNT"/>
    <property type="match status" value="1"/>
</dbReference>
<dbReference type="PRINTS" id="PR00454">
    <property type="entry name" value="ETSDOMAIN"/>
</dbReference>
<keyword evidence="7" id="KW-1185">Reference proteome</keyword>
<reference evidence="6" key="1">
    <citation type="submission" date="2021-01" db="EMBL/GenBank/DDBJ databases">
        <authorList>
            <person name="Li R."/>
            <person name="Bekaert M."/>
        </authorList>
    </citation>
    <scope>NUCLEOTIDE SEQUENCE</scope>
    <source>
        <strain evidence="6">Farmed</strain>
    </source>
</reference>
<comment type="similarity">
    <text evidence="1 3">Belongs to the ETS family.</text>
</comment>
<dbReference type="InterPro" id="IPR013761">
    <property type="entry name" value="SAM/pointed_sf"/>
</dbReference>
<protein>
    <submittedName>
        <fullName evidence="6">SPDEF</fullName>
    </submittedName>
</protein>
<dbReference type="OrthoDB" id="5961210at2759"/>
<dbReference type="EMBL" id="CAHIKZ030000779">
    <property type="protein sequence ID" value="CAE1238187.1"/>
    <property type="molecule type" value="Genomic_DNA"/>
</dbReference>
<organism evidence="6 7">
    <name type="scientific">Acanthosepion pharaonis</name>
    <name type="common">Pharaoh cuttlefish</name>
    <name type="synonym">Sepia pharaonis</name>
    <dbReference type="NCBI Taxonomy" id="158019"/>
    <lineage>
        <taxon>Eukaryota</taxon>
        <taxon>Metazoa</taxon>
        <taxon>Spiralia</taxon>
        <taxon>Lophotrochozoa</taxon>
        <taxon>Mollusca</taxon>
        <taxon>Cephalopoda</taxon>
        <taxon>Coleoidea</taxon>
        <taxon>Decapodiformes</taxon>
        <taxon>Sepiida</taxon>
        <taxon>Sepiina</taxon>
        <taxon>Sepiidae</taxon>
        <taxon>Acanthosepion</taxon>
    </lineage>
</organism>
<evidence type="ECO:0000313" key="6">
    <source>
        <dbReference type="EMBL" id="CAE1238187.1"/>
    </source>
</evidence>
<feature type="domain" description="ETS" evidence="4">
    <location>
        <begin position="272"/>
        <end position="355"/>
    </location>
</feature>
<dbReference type="GO" id="GO:0030154">
    <property type="term" value="P:cell differentiation"/>
    <property type="evidence" value="ECO:0007669"/>
    <property type="project" value="TreeGrafter"/>
</dbReference>
<dbReference type="InterPro" id="IPR036390">
    <property type="entry name" value="WH_DNA-bd_sf"/>
</dbReference>
<name>A0A812BQZ5_ACAPH</name>
<dbReference type="PANTHER" id="PTHR11849:SF182">
    <property type="entry name" value="SAM POINTED DOMAIN-CONTAINING ETS TRANSCRIPTION FACTOR"/>
    <property type="match status" value="1"/>
</dbReference>
<dbReference type="Pfam" id="PF02198">
    <property type="entry name" value="SAM_PNT"/>
    <property type="match status" value="1"/>
</dbReference>
<dbReference type="Gene3D" id="1.10.10.10">
    <property type="entry name" value="Winged helix-like DNA-binding domain superfamily/Winged helix DNA-binding domain"/>
    <property type="match status" value="1"/>
</dbReference>
<gene>
    <name evidence="6" type="ORF">SPHA_21213</name>
</gene>
<dbReference type="InterPro" id="IPR003118">
    <property type="entry name" value="Pointed_dom"/>
</dbReference>
<evidence type="ECO:0000313" key="7">
    <source>
        <dbReference type="Proteomes" id="UP000597762"/>
    </source>
</evidence>
<accession>A0A812BQZ5</accession>
<dbReference type="SUPFAM" id="SSF46785">
    <property type="entry name" value="Winged helix' DNA-binding domain"/>
    <property type="match status" value="1"/>
</dbReference>
<comment type="subcellular location">
    <subcellularLocation>
        <location evidence="3">Nucleus</location>
    </subcellularLocation>
</comment>
<dbReference type="PROSITE" id="PS00345">
    <property type="entry name" value="ETS_DOMAIN_1"/>
    <property type="match status" value="1"/>
</dbReference>
<dbReference type="Proteomes" id="UP000597762">
    <property type="component" value="Unassembled WGS sequence"/>
</dbReference>
<dbReference type="InterPro" id="IPR000418">
    <property type="entry name" value="Ets_dom"/>
</dbReference>
<dbReference type="InterPro" id="IPR036388">
    <property type="entry name" value="WH-like_DNA-bd_sf"/>
</dbReference>
<dbReference type="Pfam" id="PF00178">
    <property type="entry name" value="Ets"/>
    <property type="match status" value="1"/>
</dbReference>
<feature type="domain" description="PNT" evidence="5">
    <location>
        <begin position="97"/>
        <end position="183"/>
    </location>
</feature>
<evidence type="ECO:0000259" key="4">
    <source>
        <dbReference type="PROSITE" id="PS50061"/>
    </source>
</evidence>
<dbReference type="Gene3D" id="1.10.150.50">
    <property type="entry name" value="Transcription Factor, Ets-1"/>
    <property type="match status" value="1"/>
</dbReference>
<dbReference type="PROSITE" id="PS00346">
    <property type="entry name" value="ETS_DOMAIN_2"/>
    <property type="match status" value="1"/>
</dbReference>
<proteinExistence type="inferred from homology"/>
<evidence type="ECO:0000259" key="5">
    <source>
        <dbReference type="PROSITE" id="PS51433"/>
    </source>
</evidence>
<evidence type="ECO:0000256" key="3">
    <source>
        <dbReference type="RuleBase" id="RU004019"/>
    </source>
</evidence>
<evidence type="ECO:0000256" key="2">
    <source>
        <dbReference type="ARBA" id="ARBA00023125"/>
    </source>
</evidence>
<dbReference type="GO" id="GO:0043565">
    <property type="term" value="F:sequence-specific DNA binding"/>
    <property type="evidence" value="ECO:0007669"/>
    <property type="project" value="InterPro"/>
</dbReference>